<evidence type="ECO:0000313" key="7">
    <source>
        <dbReference type="Proteomes" id="UP000027980"/>
    </source>
</evidence>
<feature type="domain" description="Pyrroline-5-carboxylate reductase catalytic N-terminal" evidence="3">
    <location>
        <begin position="4"/>
        <end position="98"/>
    </location>
</feature>
<comment type="similarity">
    <text evidence="1">Belongs to the pyrroline-5-carboxylate reductase family.</text>
</comment>
<reference evidence="5 7" key="1">
    <citation type="submission" date="2014-07" db="EMBL/GenBank/DDBJ databases">
        <title>Complete genome sequence of a moderately halophilic bacterium Terribacillus aidingensis MP602, isolated from Cryptomeria fortunei in Tianmu mountain in China.</title>
        <authorList>
            <person name="Wang Y."/>
            <person name="Lu P."/>
            <person name="Zhang L."/>
        </authorList>
    </citation>
    <scope>NUCLEOTIDE SEQUENCE [LARGE SCALE GENOMIC DNA]</scope>
    <source>
        <strain evidence="5 7">MP602</strain>
    </source>
</reference>
<dbReference type="InterPro" id="IPR053790">
    <property type="entry name" value="P5CR-like_CS"/>
</dbReference>
<dbReference type="EMBL" id="CP008876">
    <property type="protein sequence ID" value="AIF66858.1"/>
    <property type="molecule type" value="Genomic_DNA"/>
</dbReference>
<dbReference type="InterPro" id="IPR008927">
    <property type="entry name" value="6-PGluconate_DH-like_C_sf"/>
</dbReference>
<dbReference type="InterPro" id="IPR036291">
    <property type="entry name" value="NAD(P)-bd_dom_sf"/>
</dbReference>
<feature type="domain" description="Pyrroline-5-carboxylate reductase dimerisation" evidence="4">
    <location>
        <begin position="161"/>
        <end position="257"/>
    </location>
</feature>
<accession>A0A075LQW3</accession>
<evidence type="ECO:0000259" key="4">
    <source>
        <dbReference type="Pfam" id="PF14748"/>
    </source>
</evidence>
<name>A0A075LQW3_9BACI</name>
<dbReference type="GO" id="GO:0004735">
    <property type="term" value="F:pyrroline-5-carboxylate reductase activity"/>
    <property type="evidence" value="ECO:0007669"/>
    <property type="project" value="InterPro"/>
</dbReference>
<dbReference type="GO" id="GO:0055129">
    <property type="term" value="P:L-proline biosynthetic process"/>
    <property type="evidence" value="ECO:0007669"/>
    <property type="project" value="TreeGrafter"/>
</dbReference>
<dbReference type="NCBIfam" id="NF005814">
    <property type="entry name" value="PRK07680.1"/>
    <property type="match status" value="1"/>
</dbReference>
<dbReference type="Gene3D" id="1.10.3730.10">
    <property type="entry name" value="ProC C-terminal domain-like"/>
    <property type="match status" value="1"/>
</dbReference>
<evidence type="ECO:0000259" key="3">
    <source>
        <dbReference type="Pfam" id="PF03807"/>
    </source>
</evidence>
<dbReference type="Proteomes" id="UP000199735">
    <property type="component" value="Unassembled WGS sequence"/>
</dbReference>
<dbReference type="SUPFAM" id="SSF51735">
    <property type="entry name" value="NAD(P)-binding Rossmann-fold domains"/>
    <property type="match status" value="1"/>
</dbReference>
<dbReference type="KEGG" id="tap:GZ22_09550"/>
<protein>
    <submittedName>
        <fullName evidence="5 6">Competence protein</fullName>
    </submittedName>
</protein>
<dbReference type="Proteomes" id="UP000027980">
    <property type="component" value="Chromosome"/>
</dbReference>
<feature type="binding site" evidence="2">
    <location>
        <begin position="7"/>
        <end position="12"/>
    </location>
    <ligand>
        <name>NADP(+)</name>
        <dbReference type="ChEBI" id="CHEBI:58349"/>
    </ligand>
</feature>
<dbReference type="RefSeq" id="WP_038561485.1">
    <property type="nucleotide sequence ID" value="NZ_CP008876.1"/>
</dbReference>
<dbReference type="OrthoDB" id="9805754at2"/>
<keyword evidence="2" id="KW-0521">NADP</keyword>
<evidence type="ECO:0000313" key="5">
    <source>
        <dbReference type="EMBL" id="AIF66858.1"/>
    </source>
</evidence>
<dbReference type="PIRSF" id="PIRSF000193">
    <property type="entry name" value="Pyrrol-5-carb_rd"/>
    <property type="match status" value="1"/>
</dbReference>
<dbReference type="Pfam" id="PF14748">
    <property type="entry name" value="P5CR_dimer"/>
    <property type="match status" value="1"/>
</dbReference>
<dbReference type="InterPro" id="IPR000304">
    <property type="entry name" value="Pyrroline-COOH_reductase"/>
</dbReference>
<dbReference type="InterPro" id="IPR029036">
    <property type="entry name" value="P5CR_dimer"/>
</dbReference>
<proteinExistence type="inferred from homology"/>
<dbReference type="PANTHER" id="PTHR11645">
    <property type="entry name" value="PYRROLINE-5-CARBOXYLATE REDUCTASE"/>
    <property type="match status" value="1"/>
</dbReference>
<dbReference type="SUPFAM" id="SSF48179">
    <property type="entry name" value="6-phosphogluconate dehydrogenase C-terminal domain-like"/>
    <property type="match status" value="1"/>
</dbReference>
<dbReference type="InterPro" id="IPR028939">
    <property type="entry name" value="P5C_Rdtase_cat_N"/>
</dbReference>
<dbReference type="EMBL" id="FOCD01000001">
    <property type="protein sequence ID" value="SEM54652.1"/>
    <property type="molecule type" value="Genomic_DNA"/>
</dbReference>
<dbReference type="AlphaFoldDB" id="A0A075LQW3"/>
<evidence type="ECO:0000313" key="8">
    <source>
        <dbReference type="Proteomes" id="UP000199735"/>
    </source>
</evidence>
<evidence type="ECO:0000313" key="6">
    <source>
        <dbReference type="EMBL" id="SEM54652.1"/>
    </source>
</evidence>
<dbReference type="GeneID" id="34220614"/>
<dbReference type="Gene3D" id="3.40.50.720">
    <property type="entry name" value="NAD(P)-binding Rossmann-like Domain"/>
    <property type="match status" value="1"/>
</dbReference>
<dbReference type="HOGENOM" id="CLU_042344_2_1_9"/>
<sequence length="274" mass="29944">MTKWGIIGVGNMGGMLLETWVNSGSIAQEDIMILNRSAEKALQWKKAFPSIHVADSTSQIADYADILFLCVRPPHLPGVCHELHPLLQQDQVLVSITSPYSIEDLEVLVPCQVARAIPSITNRAAAGTTLLTFGTSLSNRNKAALIDLVSSYSNPLYIPEDITRVASDIVSCGPAFFSYLAQRFIDGAVAETEISKEQATHLTSEMLIGLGTLLANGHYTLDELIKKVCVKGGITGEGIAVLEKETTEQFPLLFQATHRKFREEKEAIQKGLYN</sequence>
<accession>A0AAX2EA99</accession>
<gene>
    <name evidence="5" type="ORF">GZ22_09550</name>
    <name evidence="6" type="ORF">SAMN04489762_0348</name>
</gene>
<dbReference type="PANTHER" id="PTHR11645:SF51">
    <property type="entry name" value="COME OPERON PROTEIN 4"/>
    <property type="match status" value="1"/>
</dbReference>
<organism evidence="5 7">
    <name type="scientific">Terribacillus saccharophilus</name>
    <dbReference type="NCBI Taxonomy" id="361277"/>
    <lineage>
        <taxon>Bacteria</taxon>
        <taxon>Bacillati</taxon>
        <taxon>Bacillota</taxon>
        <taxon>Bacilli</taxon>
        <taxon>Bacillales</taxon>
        <taxon>Bacillaceae</taxon>
        <taxon>Terribacillus</taxon>
    </lineage>
</organism>
<dbReference type="PROSITE" id="PS00521">
    <property type="entry name" value="P5CR"/>
    <property type="match status" value="1"/>
</dbReference>
<evidence type="ECO:0000256" key="1">
    <source>
        <dbReference type="ARBA" id="ARBA00005525"/>
    </source>
</evidence>
<dbReference type="Pfam" id="PF03807">
    <property type="entry name" value="F420_oxidored"/>
    <property type="match status" value="1"/>
</dbReference>
<reference evidence="6 8" key="2">
    <citation type="submission" date="2016-10" db="EMBL/GenBank/DDBJ databases">
        <authorList>
            <person name="Varghese N."/>
            <person name="Submissions S."/>
        </authorList>
    </citation>
    <scope>NUCLEOTIDE SEQUENCE [LARGE SCALE GENOMIC DNA]</scope>
    <source>
        <strain evidence="6 8">DSM 21619</strain>
    </source>
</reference>
<evidence type="ECO:0000256" key="2">
    <source>
        <dbReference type="PIRSR" id="PIRSR000193-1"/>
    </source>
</evidence>